<feature type="binding site" evidence="10">
    <location>
        <position position="199"/>
    </location>
    <ligand>
        <name>[2Fe-2S] cluster</name>
        <dbReference type="ChEBI" id="CHEBI:190135"/>
    </ligand>
</feature>
<keyword evidence="3 10" id="KW-0004">4Fe-4S</keyword>
<comment type="domain">
    <text evidence="10">The N-terminal domain has structural similarity with S-adenosyl-L-methionine-dependent methyltransferases, but does not bind S-adenosyl-L-methionine. It is required for correct assembly of the 2 Fe-S clusters.</text>
</comment>
<keyword evidence="9 10" id="KW-0496">Mitochondrion</keyword>
<dbReference type="InterPro" id="IPR007785">
    <property type="entry name" value="Anamorsin"/>
</dbReference>
<keyword evidence="4 10" id="KW-0963">Cytoplasm</keyword>
<keyword evidence="13" id="KW-1185">Reference proteome</keyword>
<feature type="binding site" evidence="10">
    <location>
        <position position="212"/>
    </location>
    <ligand>
        <name>[2Fe-2S] cluster</name>
        <dbReference type="ChEBI" id="CHEBI:190135"/>
    </ligand>
</feature>
<comment type="similarity">
    <text evidence="2 10">Belongs to the anamorsin family.</text>
</comment>
<evidence type="ECO:0000256" key="2">
    <source>
        <dbReference type="ARBA" id="ARBA00008169"/>
    </source>
</evidence>
<dbReference type="GO" id="GO:0005758">
    <property type="term" value="C:mitochondrial intermembrane space"/>
    <property type="evidence" value="ECO:0007669"/>
    <property type="project" value="UniProtKB-SubCell"/>
</dbReference>
<evidence type="ECO:0000256" key="9">
    <source>
        <dbReference type="ARBA" id="ARBA00023128"/>
    </source>
</evidence>
<feature type="binding site" evidence="10">
    <location>
        <position position="257"/>
    </location>
    <ligand>
        <name>[4Fe-4S] cluster</name>
        <dbReference type="ChEBI" id="CHEBI:49883"/>
    </ligand>
</feature>
<gene>
    <name evidence="12" type="ORF">WJX72_002259</name>
</gene>
<evidence type="ECO:0000256" key="8">
    <source>
        <dbReference type="ARBA" id="ARBA00023014"/>
    </source>
</evidence>
<dbReference type="Gene3D" id="3.40.50.150">
    <property type="entry name" value="Vaccinia Virus protein VP39"/>
    <property type="match status" value="1"/>
</dbReference>
<keyword evidence="7 10" id="KW-0408">Iron</keyword>
<dbReference type="AlphaFoldDB" id="A0AAW1P720"/>
<evidence type="ECO:0000256" key="7">
    <source>
        <dbReference type="ARBA" id="ARBA00023004"/>
    </source>
</evidence>
<feature type="short sequence motif" description="Cx2C motif 1" evidence="10">
    <location>
        <begin position="243"/>
        <end position="246"/>
    </location>
</feature>
<feature type="binding site" evidence="10">
    <location>
        <position position="254"/>
    </location>
    <ligand>
        <name>[4Fe-4S] cluster</name>
        <dbReference type="ChEBI" id="CHEBI:49883"/>
    </ligand>
</feature>
<evidence type="ECO:0000256" key="6">
    <source>
        <dbReference type="ARBA" id="ARBA00022723"/>
    </source>
</evidence>
<feature type="binding site" evidence="10">
    <location>
        <position position="243"/>
    </location>
    <ligand>
        <name>[4Fe-4S] cluster</name>
        <dbReference type="ChEBI" id="CHEBI:49883"/>
    </ligand>
</feature>
<feature type="short sequence motif" description="Cx2C motif 2" evidence="10">
    <location>
        <begin position="254"/>
        <end position="257"/>
    </location>
</feature>
<evidence type="ECO:0000256" key="1">
    <source>
        <dbReference type="ARBA" id="ARBA00001966"/>
    </source>
</evidence>
<name>A0AAW1P720_9CHLO</name>
<comment type="caution">
    <text evidence="10">Lacks conserved residue(s) required for the propagation of feature annotation.</text>
</comment>
<comment type="domain">
    <text evidence="10">The C-terminal domain binds 2 Fe-S clusters but is otherwise mostly in an intrinsically disordered conformation.</text>
</comment>
<evidence type="ECO:0000256" key="3">
    <source>
        <dbReference type="ARBA" id="ARBA00022485"/>
    </source>
</evidence>
<comment type="caution">
    <text evidence="12">The sequence shown here is derived from an EMBL/GenBank/DDBJ whole genome shotgun (WGS) entry which is preliminary data.</text>
</comment>
<organism evidence="12 13">
    <name type="scientific">[Myrmecia] bisecta</name>
    <dbReference type="NCBI Taxonomy" id="41462"/>
    <lineage>
        <taxon>Eukaryota</taxon>
        <taxon>Viridiplantae</taxon>
        <taxon>Chlorophyta</taxon>
        <taxon>core chlorophytes</taxon>
        <taxon>Trebouxiophyceae</taxon>
        <taxon>Trebouxiales</taxon>
        <taxon>Trebouxiaceae</taxon>
        <taxon>Myrmecia</taxon>
    </lineage>
</organism>
<dbReference type="Proteomes" id="UP001489004">
    <property type="component" value="Unassembled WGS sequence"/>
</dbReference>
<evidence type="ECO:0000313" key="13">
    <source>
        <dbReference type="Proteomes" id="UP001489004"/>
    </source>
</evidence>
<sequence length="282" mass="29316">MAQSAQSRRALVVTSGIVLPGELLSAFFQRAGLDLAQVAAVTNSTALDKDSLPKAAYDIVLSLGDARHLHSPALIAVLAGALRAGGSLIAQQALPAEGDAGLQKQLLLGGLVDFASAEPFAASGPVVAVTAKKPQWETGAKAAITLKSRIKPQVVGVQPPAGNVWKMALEDDNDELLDDEELLTEEDKQRPAVPAADDCEVGATGRKACKNCSCGRADMEAVVEAKVKPVMTTDMLDNPTSSCGSCALGDAFRCASCPYRGLPAFEMGKKIELPSDFLTADA</sequence>
<feature type="binding site" evidence="10">
    <location>
        <position position="209"/>
    </location>
    <ligand>
        <name>[2Fe-2S] cluster</name>
        <dbReference type="ChEBI" id="CHEBI:190135"/>
    </ligand>
</feature>
<protein>
    <recommendedName>
        <fullName evidence="10">Anamorsin homolog</fullName>
    </recommendedName>
    <alternativeName>
        <fullName evidence="10">Fe-S cluster assembly protein DRE2 homolog</fullName>
    </alternativeName>
</protein>
<keyword evidence="8 10" id="KW-0411">Iron-sulfur</keyword>
<comment type="domain">
    <text evidence="10">The twin Cx2C motifs are involved in the recognition by the mitochondrial MIA40-ERV1 disulfide relay system. The formation of 2 disulfide bonds in the Cx2C motifs through dithiol/disulfide exchange reactions effectively traps the protein in the mitochondrial intermembrane space.</text>
</comment>
<feature type="binding site" evidence="10">
    <location>
        <position position="246"/>
    </location>
    <ligand>
        <name>[4Fe-4S] cluster</name>
        <dbReference type="ChEBI" id="CHEBI:49883"/>
    </ligand>
</feature>
<dbReference type="GO" id="GO:0051539">
    <property type="term" value="F:4 iron, 4 sulfur cluster binding"/>
    <property type="evidence" value="ECO:0007669"/>
    <property type="project" value="UniProtKB-KW"/>
</dbReference>
<evidence type="ECO:0000256" key="5">
    <source>
        <dbReference type="ARBA" id="ARBA00022714"/>
    </source>
</evidence>
<dbReference type="InterPro" id="IPR029063">
    <property type="entry name" value="SAM-dependent_MTases_sf"/>
</dbReference>
<dbReference type="PANTHER" id="PTHR13273:SF14">
    <property type="entry name" value="ANAMORSIN"/>
    <property type="match status" value="1"/>
</dbReference>
<feature type="domain" description="Anamorsin C-terminal" evidence="11">
    <location>
        <begin position="197"/>
        <end position="273"/>
    </location>
</feature>
<keyword evidence="6 10" id="KW-0479">Metal-binding</keyword>
<comment type="subunit">
    <text evidence="10">Monomer.</text>
</comment>
<evidence type="ECO:0000259" key="11">
    <source>
        <dbReference type="Pfam" id="PF05093"/>
    </source>
</evidence>
<dbReference type="PANTHER" id="PTHR13273">
    <property type="entry name" value="ANAMORSIN"/>
    <property type="match status" value="1"/>
</dbReference>
<evidence type="ECO:0000256" key="4">
    <source>
        <dbReference type="ARBA" id="ARBA00022490"/>
    </source>
</evidence>
<keyword evidence="5 10" id="KW-0001">2Fe-2S</keyword>
<dbReference type="GO" id="GO:0051537">
    <property type="term" value="F:2 iron, 2 sulfur cluster binding"/>
    <property type="evidence" value="ECO:0007669"/>
    <property type="project" value="UniProtKB-UniRule"/>
</dbReference>
<comment type="cofactor">
    <cofactor evidence="10">
        <name>[2Fe-2S] cluster</name>
        <dbReference type="ChEBI" id="CHEBI:190135"/>
    </cofactor>
</comment>
<evidence type="ECO:0000313" key="12">
    <source>
        <dbReference type="EMBL" id="KAK9804226.1"/>
    </source>
</evidence>
<evidence type="ECO:0000256" key="10">
    <source>
        <dbReference type="HAMAP-Rule" id="MF_03115"/>
    </source>
</evidence>
<comment type="subcellular location">
    <subcellularLocation>
        <location evidence="10">Cytoplasm</location>
    </subcellularLocation>
    <subcellularLocation>
        <location evidence="10">Mitochondrion intermembrane space</location>
    </subcellularLocation>
</comment>
<dbReference type="EMBL" id="JALJOR010000018">
    <property type="protein sequence ID" value="KAK9804226.1"/>
    <property type="molecule type" value="Genomic_DNA"/>
</dbReference>
<dbReference type="GO" id="GO:0009055">
    <property type="term" value="F:electron transfer activity"/>
    <property type="evidence" value="ECO:0007669"/>
    <property type="project" value="UniProtKB-UniRule"/>
</dbReference>
<comment type="cofactor">
    <cofactor evidence="1 10">
        <name>[4Fe-4S] cluster</name>
        <dbReference type="ChEBI" id="CHEBI:49883"/>
    </cofactor>
</comment>
<reference evidence="12 13" key="1">
    <citation type="journal article" date="2024" name="Nat. Commun.">
        <title>Phylogenomics reveals the evolutionary origins of lichenization in chlorophyte algae.</title>
        <authorList>
            <person name="Puginier C."/>
            <person name="Libourel C."/>
            <person name="Otte J."/>
            <person name="Skaloud P."/>
            <person name="Haon M."/>
            <person name="Grisel S."/>
            <person name="Petersen M."/>
            <person name="Berrin J.G."/>
            <person name="Delaux P.M."/>
            <person name="Dal Grande F."/>
            <person name="Keller J."/>
        </authorList>
    </citation>
    <scope>NUCLEOTIDE SEQUENCE [LARGE SCALE GENOMIC DNA]</scope>
    <source>
        <strain evidence="12 13">SAG 2043</strain>
    </source>
</reference>
<dbReference type="HAMAP" id="MF_03115">
    <property type="entry name" value="Anamorsin"/>
    <property type="match status" value="1"/>
</dbReference>
<feature type="binding site" evidence="10">
    <location>
        <position position="214"/>
    </location>
    <ligand>
        <name>[2Fe-2S] cluster</name>
        <dbReference type="ChEBI" id="CHEBI:190135"/>
    </ligand>
</feature>
<dbReference type="Pfam" id="PF05093">
    <property type="entry name" value="CIAPIN1"/>
    <property type="match status" value="1"/>
</dbReference>
<dbReference type="InterPro" id="IPR046408">
    <property type="entry name" value="CIAPIN1"/>
</dbReference>
<dbReference type="GO" id="GO:0016226">
    <property type="term" value="P:iron-sulfur cluster assembly"/>
    <property type="evidence" value="ECO:0007669"/>
    <property type="project" value="UniProtKB-UniRule"/>
</dbReference>
<feature type="region of interest" description="Fe-S binding site B" evidence="10">
    <location>
        <begin position="243"/>
        <end position="257"/>
    </location>
</feature>
<accession>A0AAW1P720</accession>
<dbReference type="GO" id="GO:0046872">
    <property type="term" value="F:metal ion binding"/>
    <property type="evidence" value="ECO:0007669"/>
    <property type="project" value="UniProtKB-KW"/>
</dbReference>
<proteinExistence type="inferred from homology"/>
<comment type="function">
    <text evidence="10">Component of the cytosolic iron-sulfur (Fe-S) protein assembly (CIA) machinery. Required for the maturation of extramitochondrial Fe-S proteins. Part of an electron transfer chain functioning in an early step of cytosolic Fe-S biogenesis, facilitating the de novo assembly of a [4Fe-4S] cluster on the cytosolic Fe-S scaffold complex. Electrons are transferred from NADPH via a FAD- and FMN-containing diflavin oxidoreductase. Together with the diflavin oxidoreductase, also required for the assembly of the diferric tyrosyl radical cofactor of ribonucleotide reductase (RNR), probably by providing electrons for reduction during radical cofactor maturation in the catalytic small subunit.</text>
</comment>